<protein>
    <submittedName>
        <fullName evidence="1">ORF1320</fullName>
    </submittedName>
</protein>
<reference evidence="1" key="1">
    <citation type="journal article" date="2018" name="Aquaculture">
        <title>Complete genome sequence of a white spot syndrome virus associated with a disease incursion in Australia.</title>
        <authorList>
            <person name="Oakey J."/>
            <person name="Smith C.S."/>
        </authorList>
    </citation>
    <scope>NUCLEOTIDE SEQUENCE [LARGE SCALE GENOMIC DNA]</scope>
    <source>
        <strain evidence="1">WSSV-AU</strain>
    </source>
</reference>
<organism evidence="1">
    <name type="scientific">White spot syndrome virus</name>
    <dbReference type="NCBI Taxonomy" id="342409"/>
    <lineage>
        <taxon>Viruses</taxon>
        <taxon>Viruses incertae sedis</taxon>
        <taxon>Naldaviricetes</taxon>
        <taxon>Nimaviridae</taxon>
        <taxon>Whispovirus</taxon>
    </lineage>
</organism>
<sequence>MNNPPCLCGSMCPMMPWKKLAKSSTSHLVSPIHIQEEDYYHWTNTRGSSLDSALISSRNWYHV</sequence>
<accession>A0A2D3I6Z0</accession>
<proteinExistence type="predicted"/>
<dbReference type="EMBL" id="MF768985">
    <property type="protein sequence ID" value="ATU84153.1"/>
    <property type="molecule type" value="Genomic_DNA"/>
</dbReference>
<name>A0A2D3I6Z0_9VIRU</name>
<evidence type="ECO:0000313" key="1">
    <source>
        <dbReference type="EMBL" id="ATU84153.1"/>
    </source>
</evidence>
<dbReference type="Proteomes" id="UP000267516">
    <property type="component" value="Segment"/>
</dbReference>